<keyword evidence="2" id="KW-1185">Reference proteome</keyword>
<gene>
    <name evidence="1" type="ORF">D9X91_16860</name>
</gene>
<dbReference type="RefSeq" id="WP_121681823.1">
    <property type="nucleotide sequence ID" value="NZ_RCVZ01000013.1"/>
</dbReference>
<accession>A0A3L7JS53</accession>
<sequence length="266" mass="31066">MEKYFRPSCLKALNLRFESSEFYAHFSGKTYDQIKLPPELTSTPEDTLLNYFSVLREADNIYGRSCGTVGQARIPFPIAYNFLSKEYQNQLSYDEYVRSFAGIGHTSLIKLLRVPDEKRGIKFFYEIETIEGKLGKRAEYFGYSYGYIHLVYQNEGFRISELSKMEEDFLCAPYHGWDQSGEDVVAIKYGGWCKLVQHIYPTEKNGYFKNIYFHGTDGADYCFIYVTLTNGTDVEIAQFKRKSNEKWKQIKIIPEEECLTEKRCDD</sequence>
<dbReference type="Proteomes" id="UP000276770">
    <property type="component" value="Unassembled WGS sequence"/>
</dbReference>
<dbReference type="OrthoDB" id="1747159at2"/>
<comment type="caution">
    <text evidence="1">The sequence shown here is derived from an EMBL/GenBank/DDBJ whole genome shotgun (WGS) entry which is preliminary data.</text>
</comment>
<dbReference type="EMBL" id="RCVZ01000013">
    <property type="protein sequence ID" value="RLQ93653.1"/>
    <property type="molecule type" value="Genomic_DNA"/>
</dbReference>
<protein>
    <submittedName>
        <fullName evidence="1">Uncharacterized protein</fullName>
    </submittedName>
</protein>
<proteinExistence type="predicted"/>
<organism evidence="1 2">
    <name type="scientific">Falsibacillus albus</name>
    <dbReference type="NCBI Taxonomy" id="2478915"/>
    <lineage>
        <taxon>Bacteria</taxon>
        <taxon>Bacillati</taxon>
        <taxon>Bacillota</taxon>
        <taxon>Bacilli</taxon>
        <taxon>Bacillales</taxon>
        <taxon>Bacillaceae</taxon>
        <taxon>Falsibacillus</taxon>
    </lineage>
</organism>
<dbReference type="AlphaFoldDB" id="A0A3L7JS53"/>
<name>A0A3L7JS53_9BACI</name>
<evidence type="ECO:0000313" key="2">
    <source>
        <dbReference type="Proteomes" id="UP000276770"/>
    </source>
</evidence>
<evidence type="ECO:0000313" key="1">
    <source>
        <dbReference type="EMBL" id="RLQ93653.1"/>
    </source>
</evidence>
<reference evidence="1 2" key="1">
    <citation type="submission" date="2018-10" db="EMBL/GenBank/DDBJ databases">
        <title>Falsibacillus sp. genome draft.</title>
        <authorList>
            <person name="Shi S."/>
        </authorList>
    </citation>
    <scope>NUCLEOTIDE SEQUENCE [LARGE SCALE GENOMIC DNA]</scope>
    <source>
        <strain evidence="1 2">GY 10110</strain>
    </source>
</reference>